<dbReference type="GO" id="GO:0045944">
    <property type="term" value="P:positive regulation of transcription by RNA polymerase II"/>
    <property type="evidence" value="ECO:0007669"/>
    <property type="project" value="TreeGrafter"/>
</dbReference>
<proteinExistence type="predicted"/>
<dbReference type="STRING" id="6185.A0A095A291"/>
<feature type="region of interest" description="Disordered" evidence="8">
    <location>
        <begin position="661"/>
        <end position="682"/>
    </location>
</feature>
<reference evidence="10" key="1">
    <citation type="journal article" date="2012" name="Nat. Genet.">
        <title>Whole-genome sequence of Schistosoma haematobium.</title>
        <authorList>
            <person name="Young N.D."/>
            <person name="Jex A.R."/>
            <person name="Li B."/>
            <person name="Liu S."/>
            <person name="Yang L."/>
            <person name="Xiong Z."/>
            <person name="Li Y."/>
            <person name="Cantacessi C."/>
            <person name="Hall R.S."/>
            <person name="Xu X."/>
            <person name="Chen F."/>
            <person name="Wu X."/>
            <person name="Zerlotini A."/>
            <person name="Oliveira G."/>
            <person name="Hofmann A."/>
            <person name="Zhang G."/>
            <person name="Fang X."/>
            <person name="Kang Y."/>
            <person name="Campbell B.E."/>
            <person name="Loukas A."/>
            <person name="Ranganathan S."/>
            <person name="Rollinson D."/>
            <person name="Rinaldi G."/>
            <person name="Brindley P.J."/>
            <person name="Yang H."/>
            <person name="Wang J."/>
            <person name="Wang J."/>
            <person name="Gasser R.B."/>
        </authorList>
    </citation>
    <scope>NUCLEOTIDE SEQUENCE [LARGE SCALE GENOMIC DNA]</scope>
</reference>
<evidence type="ECO:0000256" key="6">
    <source>
        <dbReference type="ARBA" id="ARBA00023242"/>
    </source>
</evidence>
<feature type="region of interest" description="Disordered" evidence="8">
    <location>
        <begin position="1"/>
        <end position="42"/>
    </location>
</feature>
<keyword evidence="4" id="KW-0175">Coiled coil</keyword>
<feature type="repeat" description="RPEL" evidence="7">
    <location>
        <begin position="100"/>
        <end position="125"/>
    </location>
</feature>
<dbReference type="GO" id="GO:0003713">
    <property type="term" value="F:transcription coactivator activity"/>
    <property type="evidence" value="ECO:0007669"/>
    <property type="project" value="TreeGrafter"/>
</dbReference>
<feature type="compositionally biased region" description="Basic and acidic residues" evidence="8">
    <location>
        <begin position="32"/>
        <end position="42"/>
    </location>
</feature>
<evidence type="ECO:0000256" key="8">
    <source>
        <dbReference type="SAM" id="MobiDB-lite"/>
    </source>
</evidence>
<keyword evidence="3" id="KW-0805">Transcription regulation</keyword>
<dbReference type="InterPro" id="IPR003034">
    <property type="entry name" value="SAP_dom"/>
</dbReference>
<evidence type="ECO:0000256" key="2">
    <source>
        <dbReference type="ARBA" id="ARBA00022737"/>
    </source>
</evidence>
<organism evidence="10">
    <name type="scientific">Schistosoma haematobium</name>
    <name type="common">Blood fluke</name>
    <dbReference type="NCBI Taxonomy" id="6185"/>
    <lineage>
        <taxon>Eukaryota</taxon>
        <taxon>Metazoa</taxon>
        <taxon>Spiralia</taxon>
        <taxon>Lophotrochozoa</taxon>
        <taxon>Platyhelminthes</taxon>
        <taxon>Trematoda</taxon>
        <taxon>Digenea</taxon>
        <taxon>Strigeidida</taxon>
        <taxon>Schistosomatoidea</taxon>
        <taxon>Schistosomatidae</taxon>
        <taxon>Schistosoma</taxon>
    </lineage>
</organism>
<keyword evidence="2" id="KW-0677">Repeat</keyword>
<accession>A0A095A291</accession>
<comment type="subcellular location">
    <subcellularLocation>
        <location evidence="1">Nucleus</location>
    </subcellularLocation>
</comment>
<dbReference type="InterPro" id="IPR036361">
    <property type="entry name" value="SAP_dom_sf"/>
</dbReference>
<keyword evidence="6" id="KW-0539">Nucleus</keyword>
<feature type="repeat" description="RPEL" evidence="7">
    <location>
        <begin position="54"/>
        <end position="79"/>
    </location>
</feature>
<evidence type="ECO:0000313" key="10">
    <source>
        <dbReference type="EMBL" id="KGB40952.1"/>
    </source>
</evidence>
<evidence type="ECO:0000256" key="5">
    <source>
        <dbReference type="ARBA" id="ARBA00023163"/>
    </source>
</evidence>
<dbReference type="InterPro" id="IPR004018">
    <property type="entry name" value="RPEL_repeat"/>
</dbReference>
<evidence type="ECO:0000256" key="7">
    <source>
        <dbReference type="PROSITE-ProRule" id="PRU00401"/>
    </source>
</evidence>
<dbReference type="PANTHER" id="PTHR22793:SF12">
    <property type="entry name" value="MYOCARDIN-RELATED TRANSCRIPTION FACTOR, ISOFORM H"/>
    <property type="match status" value="1"/>
</dbReference>
<dbReference type="SMART" id="SM00513">
    <property type="entry name" value="SAP"/>
    <property type="match status" value="1"/>
</dbReference>
<dbReference type="PROSITE" id="PS51073">
    <property type="entry name" value="RPEL"/>
    <property type="match status" value="2"/>
</dbReference>
<feature type="domain" description="SAP" evidence="9">
    <location>
        <begin position="353"/>
        <end position="387"/>
    </location>
</feature>
<dbReference type="GO" id="GO:0005634">
    <property type="term" value="C:nucleus"/>
    <property type="evidence" value="ECO:0007669"/>
    <property type="project" value="UniProtKB-SubCell"/>
</dbReference>
<protein>
    <submittedName>
        <fullName evidence="10">MKL/myocardin-like protein 1</fullName>
    </submittedName>
</protein>
<gene>
    <name evidence="10" type="ORF">MS3_09445</name>
</gene>
<dbReference type="Gene3D" id="1.10.720.30">
    <property type="entry name" value="SAP domain"/>
    <property type="match status" value="1"/>
</dbReference>
<dbReference type="EMBL" id="KL251657">
    <property type="protein sequence ID" value="KGB40952.1"/>
    <property type="molecule type" value="Genomic_DNA"/>
</dbReference>
<evidence type="ECO:0000256" key="4">
    <source>
        <dbReference type="ARBA" id="ARBA00023054"/>
    </source>
</evidence>
<dbReference type="InterPro" id="IPR043451">
    <property type="entry name" value="Myocardin-like"/>
</dbReference>
<name>A0A095A291_SCHHA</name>
<evidence type="ECO:0000259" key="9">
    <source>
        <dbReference type="PROSITE" id="PS50800"/>
    </source>
</evidence>
<dbReference type="SMART" id="SM00707">
    <property type="entry name" value="RPEL"/>
    <property type="match status" value="2"/>
</dbReference>
<evidence type="ECO:0000256" key="1">
    <source>
        <dbReference type="ARBA" id="ARBA00004123"/>
    </source>
</evidence>
<sequence length="1222" mass="135432">MFLVMPTDQVYRKSGSPQASTEVSSLQLNRTKNKEASISHPDKVRQLQKAKTSDLLKRKIGQRPDRQYLISHHILRDDKPRTSPFVLEQCYNLEKSQLKETLAAKLISRPGSLELVEKGVLQVDPGVDSLIKQGSIQYPRVESVSLERISCERLQPIQELITIPPPPPLSSTTKAHCTNSGRVVSGRSRLINSNKTSTSRAIRDDTVVSKLGSLVFHQYCPDSSSSSSPSLANVSSFQQKQRVRELQQVEMLRLQDTARAHRLVEQELCERVSTCKKPLHEDTSFMDLTPNTFNNQMNSQLALSCTSSSMSLQVSPNPSNSIVCSKNQIGLSNQRTGSSKTLPLESNFNLPSLAHLTLTQLKGECKDRNLPRAGSKMQLMRLLNPYRREILVKYFPNSVMKQSEEIELGINGPLQFYHNANQTQSFVKRQDQHQKLLVNSEQPMMDMDVNLKDFDSSLLSQTKPVNLCTTVFSSGSTMPKDLQVYSDVVMRPDGSNVLFAQPCVSLRHSVSAPFFPEVSSNSSSGHTNHFQIPSTQGNISSTTLIPVTFVNDNTMSETDQISQIPVSTYELQFVQPTSKQSFVCMTPNVLSDNQTSSNGNLLHHHPLTSIPSSESGYIITSNQRLRLPLSIDNSVSSPYSESQTMHHTSVNNSLDNQSFSVYSPVATSNPTGSEGGGGGCTGFSTPSTTLHQIEEMWLRIRQLRRNIEQTKISQYSSNESETLSAPANLEYLQQEHNRLAVLCRLLIIERLDTLDEISANGTRFFESNDSSSSDFKIERNLLNSYLRRLGGSILTNSLSSPNTESILSTNSSSFLFEQSSCGHTTNYTTCNTLQTPEKMFSDSYPMTPESRFDDHGSVEFTDITTTSSNNNSSSHELFNHEQQLTLNNNDILNHHCDEDDDEQICSDLQNSPVSGHLKSCAYDNPLEQLPSPMTTDILFELWNSVVEDTSGQSMLTTNTVTTTGSTNLDSSNATLYNNNHHDISITNPNDLSNFYSVQTCSTVSPTTTVQSNINYPSMDRDQLPVQLSDSLGRIPVINHRSSPSNLQSNNFLHYPTFNSQTCIPSSNSLTPTTASTTMFNNHGNEMNPQSHPLLWSNLSHAADRILSVKKSGSSNVFSTTTDHINTNGKRVGFLHCTDKSSSHLCSMINFGSTSQNHIRQPTTEFLTDILLTSSSSSSSFNNNPSLSVAELMDTTTTTTTNTDFSSILSFPVSLNLNWSIGT</sequence>
<dbReference type="AlphaFoldDB" id="A0A095A291"/>
<evidence type="ECO:0000256" key="3">
    <source>
        <dbReference type="ARBA" id="ARBA00023015"/>
    </source>
</evidence>
<feature type="compositionally biased region" description="Polar residues" evidence="8">
    <location>
        <begin position="15"/>
        <end position="30"/>
    </location>
</feature>
<dbReference type="Gene3D" id="6.10.140.2040">
    <property type="match status" value="1"/>
</dbReference>
<dbReference type="PROSITE" id="PS50800">
    <property type="entry name" value="SAP"/>
    <property type="match status" value="1"/>
</dbReference>
<keyword evidence="5" id="KW-0804">Transcription</keyword>
<dbReference type="PANTHER" id="PTHR22793">
    <property type="entry name" value="MYOCARDIN-RELATED TRANSCRIPTION FACTOR-RELATED"/>
    <property type="match status" value="1"/>
</dbReference>